<gene>
    <name evidence="1" type="ORF">GCM10023322_55630</name>
</gene>
<evidence type="ECO:0000313" key="1">
    <source>
        <dbReference type="EMBL" id="GAA5193490.1"/>
    </source>
</evidence>
<sequence length="112" mass="12081">MRFNSCRRIGLRGAGVDHVRQPCTSNTYRVRSCARPVHTLVEQGGVHLGRGGIGELWAVRHSQYPVAFGQAQRVGRPRPYKTSCICIRQVRGALADLAGGVSESGLTDAGHA</sequence>
<keyword evidence="2" id="KW-1185">Reference proteome</keyword>
<accession>A0ABP9SDM6</accession>
<dbReference type="EMBL" id="BAABJQ010000019">
    <property type="protein sequence ID" value="GAA5193490.1"/>
    <property type="molecule type" value="Genomic_DNA"/>
</dbReference>
<protein>
    <submittedName>
        <fullName evidence="1">Uncharacterized protein</fullName>
    </submittedName>
</protein>
<evidence type="ECO:0000313" key="2">
    <source>
        <dbReference type="Proteomes" id="UP001501570"/>
    </source>
</evidence>
<name>A0ABP9SDM6_9ACTN</name>
<comment type="caution">
    <text evidence="1">The sequence shown here is derived from an EMBL/GenBank/DDBJ whole genome shotgun (WGS) entry which is preliminary data.</text>
</comment>
<organism evidence="1 2">
    <name type="scientific">Rugosimonospora acidiphila</name>
    <dbReference type="NCBI Taxonomy" id="556531"/>
    <lineage>
        <taxon>Bacteria</taxon>
        <taxon>Bacillati</taxon>
        <taxon>Actinomycetota</taxon>
        <taxon>Actinomycetes</taxon>
        <taxon>Micromonosporales</taxon>
        <taxon>Micromonosporaceae</taxon>
        <taxon>Rugosimonospora</taxon>
    </lineage>
</organism>
<reference evidence="2" key="1">
    <citation type="journal article" date="2019" name="Int. J. Syst. Evol. Microbiol.">
        <title>The Global Catalogue of Microorganisms (GCM) 10K type strain sequencing project: providing services to taxonomists for standard genome sequencing and annotation.</title>
        <authorList>
            <consortium name="The Broad Institute Genomics Platform"/>
            <consortium name="The Broad Institute Genome Sequencing Center for Infectious Disease"/>
            <person name="Wu L."/>
            <person name="Ma J."/>
        </authorList>
    </citation>
    <scope>NUCLEOTIDE SEQUENCE [LARGE SCALE GENOMIC DNA]</scope>
    <source>
        <strain evidence="2">JCM 18304</strain>
    </source>
</reference>
<dbReference type="Proteomes" id="UP001501570">
    <property type="component" value="Unassembled WGS sequence"/>
</dbReference>
<proteinExistence type="predicted"/>